<dbReference type="VEuPathDB" id="FungiDB:TERG_00731"/>
<feature type="transmembrane region" description="Helical" evidence="1">
    <location>
        <begin position="63"/>
        <end position="85"/>
    </location>
</feature>
<gene>
    <name evidence="2" type="ORF">TERG_00731</name>
</gene>
<keyword evidence="1" id="KW-0472">Membrane</keyword>
<dbReference type="HOGENOM" id="CLU_2198867_0_0_1"/>
<dbReference type="GeneID" id="71776798"/>
<dbReference type="Proteomes" id="UP000008864">
    <property type="component" value="Unassembled WGS sequence"/>
</dbReference>
<reference evidence="3" key="1">
    <citation type="journal article" date="2012" name="MBio">
        <title>Comparative genome analysis of Trichophyton rubrum and related dermatophytes reveals candidate genes involved in infection.</title>
        <authorList>
            <person name="Martinez D.A."/>
            <person name="Oliver B.G."/>
            <person name="Graeser Y."/>
            <person name="Goldberg J.M."/>
            <person name="Li W."/>
            <person name="Martinez-Rossi N.M."/>
            <person name="Monod M."/>
            <person name="Shelest E."/>
            <person name="Barton R.C."/>
            <person name="Birch E."/>
            <person name="Brakhage A.A."/>
            <person name="Chen Z."/>
            <person name="Gurr S.J."/>
            <person name="Heiman D."/>
            <person name="Heitman J."/>
            <person name="Kosti I."/>
            <person name="Rossi A."/>
            <person name="Saif S."/>
            <person name="Samalova M."/>
            <person name="Saunders C.W."/>
            <person name="Shea T."/>
            <person name="Summerbell R.C."/>
            <person name="Xu J."/>
            <person name="Young S."/>
            <person name="Zeng Q."/>
            <person name="Birren B.W."/>
            <person name="Cuomo C.A."/>
            <person name="White T.C."/>
        </authorList>
    </citation>
    <scope>NUCLEOTIDE SEQUENCE [LARGE SCALE GENOMIC DNA]</scope>
    <source>
        <strain evidence="3">ATCC MYA-4607 / CBS 118892</strain>
    </source>
</reference>
<dbReference type="EMBL" id="GG700648">
    <property type="protein sequence ID" value="EGD84453.2"/>
    <property type="molecule type" value="Genomic_DNA"/>
</dbReference>
<evidence type="ECO:0000256" key="1">
    <source>
        <dbReference type="SAM" id="Phobius"/>
    </source>
</evidence>
<name>F2SD31_TRIRC</name>
<evidence type="ECO:0000313" key="2">
    <source>
        <dbReference type="EMBL" id="EGD84453.2"/>
    </source>
</evidence>
<dbReference type="RefSeq" id="XP_047603605.1">
    <property type="nucleotide sequence ID" value="XM_047747643.1"/>
</dbReference>
<evidence type="ECO:0000313" key="3">
    <source>
        <dbReference type="Proteomes" id="UP000008864"/>
    </source>
</evidence>
<keyword evidence="1" id="KW-0812">Transmembrane</keyword>
<accession>F2SD31</accession>
<dbReference type="InParanoid" id="F2SD31"/>
<protein>
    <submittedName>
        <fullName evidence="2">Uncharacterized protein</fullName>
    </submittedName>
</protein>
<organism evidence="2 3">
    <name type="scientific">Trichophyton rubrum (strain ATCC MYA-4607 / CBS 118892)</name>
    <name type="common">Athlete's foot fungus</name>
    <dbReference type="NCBI Taxonomy" id="559305"/>
    <lineage>
        <taxon>Eukaryota</taxon>
        <taxon>Fungi</taxon>
        <taxon>Dikarya</taxon>
        <taxon>Ascomycota</taxon>
        <taxon>Pezizomycotina</taxon>
        <taxon>Eurotiomycetes</taxon>
        <taxon>Eurotiomycetidae</taxon>
        <taxon>Onygenales</taxon>
        <taxon>Arthrodermataceae</taxon>
        <taxon>Trichophyton</taxon>
    </lineage>
</organism>
<sequence length="108" mass="11928">MVTGQLVERDRLSRDDFGLLEELYPELKKAKVLQDDGTFVSKRASLLVCYSPIPACFFEDTDAILVIYVGANVSLLAAAFGYSSLKKKLADVKGNICIIEQYMQSLAS</sequence>
<dbReference type="OrthoDB" id="4205096at2759"/>
<keyword evidence="1" id="KW-1133">Transmembrane helix</keyword>
<dbReference type="AlphaFoldDB" id="F2SD31"/>
<proteinExistence type="predicted"/>
<keyword evidence="3" id="KW-1185">Reference proteome</keyword>